<name>A0A7Y9LJK7_9BURK</name>
<proteinExistence type="predicted"/>
<dbReference type="Pfam" id="PF01381">
    <property type="entry name" value="HTH_3"/>
    <property type="match status" value="1"/>
</dbReference>
<dbReference type="SMART" id="SM00530">
    <property type="entry name" value="HTH_XRE"/>
    <property type="match status" value="1"/>
</dbReference>
<evidence type="ECO:0000259" key="1">
    <source>
        <dbReference type="PROSITE" id="PS50943"/>
    </source>
</evidence>
<sequence>MRIFKTKGVVRFARQASGKFGLPRQLTRSVLHCATVICRRSTMTKATSSRLSAELVEMADAQRRLDIMDAATHQKITARHLGSAQLPTAEPISPEQVRQVREEAHLSQAALARYLNMTAGYVSQLERGITQAQGPALALLNVIRRKGISVLS</sequence>
<protein>
    <submittedName>
        <fullName evidence="2">Putative transcriptional regulator</fullName>
    </submittedName>
</protein>
<evidence type="ECO:0000313" key="2">
    <source>
        <dbReference type="EMBL" id="NYE82064.1"/>
    </source>
</evidence>
<dbReference type="SUPFAM" id="SSF47413">
    <property type="entry name" value="lambda repressor-like DNA-binding domains"/>
    <property type="match status" value="1"/>
</dbReference>
<dbReference type="AlphaFoldDB" id="A0A7Y9LJK7"/>
<feature type="domain" description="HTH cro/C1-type" evidence="1">
    <location>
        <begin position="97"/>
        <end position="130"/>
    </location>
</feature>
<comment type="caution">
    <text evidence="2">The sequence shown here is derived from an EMBL/GenBank/DDBJ whole genome shotgun (WGS) entry which is preliminary data.</text>
</comment>
<gene>
    <name evidence="2" type="ORF">FHW18_001335</name>
</gene>
<dbReference type="GO" id="GO:0003677">
    <property type="term" value="F:DNA binding"/>
    <property type="evidence" value="ECO:0007669"/>
    <property type="project" value="InterPro"/>
</dbReference>
<dbReference type="EMBL" id="JACBYR010000001">
    <property type="protein sequence ID" value="NYE82064.1"/>
    <property type="molecule type" value="Genomic_DNA"/>
</dbReference>
<accession>A0A7Y9LJK7</accession>
<dbReference type="PROSITE" id="PS50943">
    <property type="entry name" value="HTH_CROC1"/>
    <property type="match status" value="1"/>
</dbReference>
<keyword evidence="3" id="KW-1185">Reference proteome</keyword>
<dbReference type="InterPro" id="IPR001387">
    <property type="entry name" value="Cro/C1-type_HTH"/>
</dbReference>
<dbReference type="RefSeq" id="WP_218863145.1">
    <property type="nucleotide sequence ID" value="NZ_JACBYR010000001.1"/>
</dbReference>
<organism evidence="2 3">
    <name type="scientific">Pigmentiphaga litoralis</name>
    <dbReference type="NCBI Taxonomy" id="516702"/>
    <lineage>
        <taxon>Bacteria</taxon>
        <taxon>Pseudomonadati</taxon>
        <taxon>Pseudomonadota</taxon>
        <taxon>Betaproteobacteria</taxon>
        <taxon>Burkholderiales</taxon>
        <taxon>Alcaligenaceae</taxon>
        <taxon>Pigmentiphaga</taxon>
    </lineage>
</organism>
<dbReference type="CDD" id="cd00093">
    <property type="entry name" value="HTH_XRE"/>
    <property type="match status" value="1"/>
</dbReference>
<dbReference type="Proteomes" id="UP000542125">
    <property type="component" value="Unassembled WGS sequence"/>
</dbReference>
<dbReference type="InterPro" id="IPR010982">
    <property type="entry name" value="Lambda_DNA-bd_dom_sf"/>
</dbReference>
<dbReference type="Gene3D" id="1.10.260.40">
    <property type="entry name" value="lambda repressor-like DNA-binding domains"/>
    <property type="match status" value="1"/>
</dbReference>
<reference evidence="2 3" key="1">
    <citation type="submission" date="2020-07" db="EMBL/GenBank/DDBJ databases">
        <title>Genomic Encyclopedia of Type Strains, Phase IV (KMG-V): Genome sequencing to study the core and pangenomes of soil and plant-associated prokaryotes.</title>
        <authorList>
            <person name="Whitman W."/>
        </authorList>
    </citation>
    <scope>NUCLEOTIDE SEQUENCE [LARGE SCALE GENOMIC DNA]</scope>
    <source>
        <strain evidence="2 3">SAS40</strain>
    </source>
</reference>
<evidence type="ECO:0000313" key="3">
    <source>
        <dbReference type="Proteomes" id="UP000542125"/>
    </source>
</evidence>